<proteinExistence type="predicted"/>
<reference evidence="1 2" key="1">
    <citation type="submission" date="2015-07" db="EMBL/GenBank/DDBJ databases">
        <title>Fjat-14205 dsm 2895.</title>
        <authorList>
            <person name="Liu B."/>
            <person name="Wang J."/>
            <person name="Zhu Y."/>
            <person name="Liu G."/>
            <person name="Chen Q."/>
            <person name="Chen Z."/>
            <person name="Lan J."/>
            <person name="Che J."/>
            <person name="Ge C."/>
            <person name="Shi H."/>
            <person name="Pan Z."/>
            <person name="Liu X."/>
        </authorList>
    </citation>
    <scope>NUCLEOTIDE SEQUENCE [LARGE SCALE GENOMIC DNA]</scope>
    <source>
        <strain evidence="1 2">DSM 2895</strain>
    </source>
</reference>
<accession>A0A0D1Y038</accession>
<dbReference type="PATRIC" id="fig|47500.8.peg.5295"/>
<dbReference type="AlphaFoldDB" id="A0A0D1Y038"/>
<dbReference type="Proteomes" id="UP000037269">
    <property type="component" value="Unassembled WGS sequence"/>
</dbReference>
<evidence type="ECO:0000313" key="1">
    <source>
        <dbReference type="EMBL" id="KON95883.1"/>
    </source>
</evidence>
<gene>
    <name evidence="1" type="ORF">AF333_10715</name>
</gene>
<dbReference type="RefSeq" id="WP_043064916.1">
    <property type="nucleotide sequence ID" value="NZ_BJOA01000260.1"/>
</dbReference>
<dbReference type="EMBL" id="LGUG01000004">
    <property type="protein sequence ID" value="KON95883.1"/>
    <property type="molecule type" value="Genomic_DNA"/>
</dbReference>
<comment type="caution">
    <text evidence="1">The sequence shown here is derived from an EMBL/GenBank/DDBJ whole genome shotgun (WGS) entry which is preliminary data.</text>
</comment>
<dbReference type="OrthoDB" id="2867421at2"/>
<name>A0A0D1Y038_ANEMI</name>
<organism evidence="1 2">
    <name type="scientific">Aneurinibacillus migulanus</name>
    <name type="common">Bacillus migulanus</name>
    <dbReference type="NCBI Taxonomy" id="47500"/>
    <lineage>
        <taxon>Bacteria</taxon>
        <taxon>Bacillati</taxon>
        <taxon>Bacillota</taxon>
        <taxon>Bacilli</taxon>
        <taxon>Bacillales</taxon>
        <taxon>Paenibacillaceae</taxon>
        <taxon>Aneurinibacillus group</taxon>
        <taxon>Aneurinibacillus</taxon>
    </lineage>
</organism>
<protein>
    <submittedName>
        <fullName evidence="1">Uncharacterized protein</fullName>
    </submittedName>
</protein>
<dbReference type="GeneID" id="51990380"/>
<evidence type="ECO:0000313" key="2">
    <source>
        <dbReference type="Proteomes" id="UP000037269"/>
    </source>
</evidence>
<keyword evidence="2" id="KW-1185">Reference proteome</keyword>
<sequence length="168" mass="18107">MFRHPSTDVIVVSLFNQAPDLPQTVTVSVSDWQNTCTPTEFNKFAFLCGDILNPPGNGNGNGNGNGIVINNGPGPFSPPVGFLPFTTPVTIPPRRNLIIHAYPPDPVLPPSPLYEVVVNPLHPIDPILPPDPIRPPVIVNTWGITVDGIIQEGNTVLHRQFVPAFSIA</sequence>